<feature type="non-terminal residue" evidence="2">
    <location>
        <position position="1"/>
    </location>
</feature>
<reference evidence="2 3" key="2">
    <citation type="journal article" date="2017" name="Front. Plant Sci.">
        <title>Gene Classification and Mining of Molecular Markers Useful in Red Clover (Trifolium pratense) Breeding.</title>
        <authorList>
            <person name="Istvanek J."/>
            <person name="Dluhosova J."/>
            <person name="Dluhos P."/>
            <person name="Patkova L."/>
            <person name="Nedelnik J."/>
            <person name="Repkova J."/>
        </authorList>
    </citation>
    <scope>NUCLEOTIDE SEQUENCE [LARGE SCALE GENOMIC DNA]</scope>
    <source>
        <strain evidence="3">cv. Tatra</strain>
        <tissue evidence="2">Young leaves</tissue>
    </source>
</reference>
<reference evidence="2 3" key="1">
    <citation type="journal article" date="2014" name="Am. J. Bot.">
        <title>Genome assembly and annotation for red clover (Trifolium pratense; Fabaceae).</title>
        <authorList>
            <person name="Istvanek J."/>
            <person name="Jaros M."/>
            <person name="Krenek A."/>
            <person name="Repkova J."/>
        </authorList>
    </citation>
    <scope>NUCLEOTIDE SEQUENCE [LARGE SCALE GENOMIC DNA]</scope>
    <source>
        <strain evidence="3">cv. Tatra</strain>
        <tissue evidence="2">Young leaves</tissue>
    </source>
</reference>
<evidence type="ECO:0000313" key="2">
    <source>
        <dbReference type="EMBL" id="PNX59044.1"/>
    </source>
</evidence>
<organism evidence="2 3">
    <name type="scientific">Trifolium pratense</name>
    <name type="common">Red clover</name>
    <dbReference type="NCBI Taxonomy" id="57577"/>
    <lineage>
        <taxon>Eukaryota</taxon>
        <taxon>Viridiplantae</taxon>
        <taxon>Streptophyta</taxon>
        <taxon>Embryophyta</taxon>
        <taxon>Tracheophyta</taxon>
        <taxon>Spermatophyta</taxon>
        <taxon>Magnoliopsida</taxon>
        <taxon>eudicotyledons</taxon>
        <taxon>Gunneridae</taxon>
        <taxon>Pentapetalae</taxon>
        <taxon>rosids</taxon>
        <taxon>fabids</taxon>
        <taxon>Fabales</taxon>
        <taxon>Fabaceae</taxon>
        <taxon>Papilionoideae</taxon>
        <taxon>50 kb inversion clade</taxon>
        <taxon>NPAAA clade</taxon>
        <taxon>Hologalegina</taxon>
        <taxon>IRL clade</taxon>
        <taxon>Trifolieae</taxon>
        <taxon>Trifolium</taxon>
    </lineage>
</organism>
<feature type="region of interest" description="Disordered" evidence="1">
    <location>
        <begin position="34"/>
        <end position="86"/>
    </location>
</feature>
<gene>
    <name evidence="2" type="ORF">L195_g059489</name>
</gene>
<sequence>FSTERDMKRINSPEIDSSAVTSIMAVIIACLPASSGFDRGRGSRTVPTRAPKSGGLGGGTRRSSTVPDRTASGGSGGGCSFCFSDE</sequence>
<dbReference type="AlphaFoldDB" id="A0A2K3JYD2"/>
<protein>
    <submittedName>
        <fullName evidence="2">Uncharacterized protein</fullName>
    </submittedName>
</protein>
<dbReference type="EMBL" id="ASHM01130222">
    <property type="protein sequence ID" value="PNX59044.1"/>
    <property type="molecule type" value="Genomic_DNA"/>
</dbReference>
<evidence type="ECO:0000256" key="1">
    <source>
        <dbReference type="SAM" id="MobiDB-lite"/>
    </source>
</evidence>
<proteinExistence type="predicted"/>
<dbReference type="Proteomes" id="UP000236291">
    <property type="component" value="Unassembled WGS sequence"/>
</dbReference>
<name>A0A2K3JYD2_TRIPR</name>
<accession>A0A2K3JYD2</accession>
<evidence type="ECO:0000313" key="3">
    <source>
        <dbReference type="Proteomes" id="UP000236291"/>
    </source>
</evidence>
<comment type="caution">
    <text evidence="2">The sequence shown here is derived from an EMBL/GenBank/DDBJ whole genome shotgun (WGS) entry which is preliminary data.</text>
</comment>